<keyword evidence="3" id="KW-1003">Cell membrane</keyword>
<keyword evidence="5" id="KW-0547">Nucleotide-binding</keyword>
<evidence type="ECO:0000256" key="2">
    <source>
        <dbReference type="ARBA" id="ARBA00022448"/>
    </source>
</evidence>
<keyword evidence="6 10" id="KW-0067">ATP-binding</keyword>
<dbReference type="GO" id="GO:0016887">
    <property type="term" value="F:ATP hydrolysis activity"/>
    <property type="evidence" value="ECO:0007669"/>
    <property type="project" value="InterPro"/>
</dbReference>
<comment type="subcellular location">
    <subcellularLocation>
        <location evidence="1">Cell membrane</location>
        <topology evidence="1">Peripheral membrane protein</topology>
    </subcellularLocation>
</comment>
<organism evidence="10 11">
    <name type="scientific">Aquibacillus halophilus</name>
    <dbReference type="NCBI Taxonomy" id="930132"/>
    <lineage>
        <taxon>Bacteria</taxon>
        <taxon>Bacillati</taxon>
        <taxon>Bacillota</taxon>
        <taxon>Bacilli</taxon>
        <taxon>Bacillales</taxon>
        <taxon>Bacillaceae</taxon>
        <taxon>Aquibacillus</taxon>
    </lineage>
</organism>
<dbReference type="EMBL" id="WJNG01000016">
    <property type="protein sequence ID" value="MRH44541.1"/>
    <property type="molecule type" value="Genomic_DNA"/>
</dbReference>
<comment type="caution">
    <text evidence="10">The sequence shown here is derived from an EMBL/GenBank/DDBJ whole genome shotgun (WGS) entry which is preliminary data.</text>
</comment>
<keyword evidence="4" id="KW-0677">Repeat</keyword>
<feature type="domain" description="ABC transporter" evidence="9">
    <location>
        <begin position="7"/>
        <end position="243"/>
    </location>
</feature>
<dbReference type="OrthoDB" id="9771863at2"/>
<keyword evidence="2" id="KW-0813">Transport</keyword>
<feature type="domain" description="ABC transporter" evidence="9">
    <location>
        <begin position="255"/>
        <end position="499"/>
    </location>
</feature>
<dbReference type="PANTHER" id="PTHR43790:SF9">
    <property type="entry name" value="GALACTOFURANOSE TRANSPORTER ATP-BINDING PROTEIN YTFR"/>
    <property type="match status" value="1"/>
</dbReference>
<name>A0A6A8DL76_9BACI</name>
<dbReference type="Proteomes" id="UP000799092">
    <property type="component" value="Unassembled WGS sequence"/>
</dbReference>
<dbReference type="PROSITE" id="PS50893">
    <property type="entry name" value="ABC_TRANSPORTER_2"/>
    <property type="match status" value="2"/>
</dbReference>
<evidence type="ECO:0000256" key="4">
    <source>
        <dbReference type="ARBA" id="ARBA00022737"/>
    </source>
</evidence>
<gene>
    <name evidence="10" type="ORF">GH741_18000</name>
</gene>
<keyword evidence="8" id="KW-0472">Membrane</keyword>
<dbReference type="Gene3D" id="3.40.50.300">
    <property type="entry name" value="P-loop containing nucleotide triphosphate hydrolases"/>
    <property type="match status" value="2"/>
</dbReference>
<dbReference type="InterPro" id="IPR003439">
    <property type="entry name" value="ABC_transporter-like_ATP-bd"/>
</dbReference>
<evidence type="ECO:0000256" key="6">
    <source>
        <dbReference type="ARBA" id="ARBA00022840"/>
    </source>
</evidence>
<proteinExistence type="predicted"/>
<reference evidence="10" key="1">
    <citation type="submission" date="2019-11" db="EMBL/GenBank/DDBJ databases">
        <authorList>
            <person name="Li J."/>
        </authorList>
    </citation>
    <scope>NUCLEOTIDE SEQUENCE</scope>
    <source>
        <strain evidence="10">B6B</strain>
    </source>
</reference>
<sequence length="506" mass="56692">MEQSSILEMIGIKKSFNQVEVLHGVDLTLHKGEIHALLGENGAGKSTLMNILGGVHQPDDGQIKLDGQSSKMENPRISQEHGVSFIHQELNVVTDLTIYENMFLGSELRNKWGMLDVKEMSRQTNEVLSKLGVHISPKTYVRELETSYKQMIEIAKALLRDSKIIIMDEPTTSLTDNEVNQLFELMRSLKKSGVSIIYISHKLKEIKSVCDRYTVLRDGDLVGDGRMQDTNLEEITQLMVGKSVSTDAFHHRKSTSEGNVLKVKNLTSSEGLYRNINFSIAKGEVVGFTGLAGDGRTELFESIFGFRKKYSGAIEVNGHPVHINHPKKAVQAGIGFVPKNRKENAIIKDLSVIQNMSLSSMGNFEKNGFIHSKSERDKFQHYKDQLNIKVHDPNVTIDSLSGGNQQKVVIAKWLEVDADIIIFDNPTQGIDVGAKNEIYQHIMNLADQGKSIIILSSEAPEILRVCDRVNIMFHGEITGRFNREELNEEIIMEYATGSKREAENVD</sequence>
<accession>A0A6A8DL76</accession>
<evidence type="ECO:0000256" key="8">
    <source>
        <dbReference type="ARBA" id="ARBA00023136"/>
    </source>
</evidence>
<evidence type="ECO:0000259" key="9">
    <source>
        <dbReference type="PROSITE" id="PS50893"/>
    </source>
</evidence>
<evidence type="ECO:0000256" key="1">
    <source>
        <dbReference type="ARBA" id="ARBA00004202"/>
    </source>
</evidence>
<dbReference type="GO" id="GO:0005886">
    <property type="term" value="C:plasma membrane"/>
    <property type="evidence" value="ECO:0007669"/>
    <property type="project" value="UniProtKB-SubCell"/>
</dbReference>
<dbReference type="CDD" id="cd03215">
    <property type="entry name" value="ABC_Carb_Monos_II"/>
    <property type="match status" value="1"/>
</dbReference>
<dbReference type="FunFam" id="3.40.50.300:FF:000127">
    <property type="entry name" value="Ribose import ATP-binding protein RbsA"/>
    <property type="match status" value="1"/>
</dbReference>
<dbReference type="AlphaFoldDB" id="A0A6A8DL76"/>
<dbReference type="PROSITE" id="PS00211">
    <property type="entry name" value="ABC_TRANSPORTER_1"/>
    <property type="match status" value="1"/>
</dbReference>
<dbReference type="SUPFAM" id="SSF52540">
    <property type="entry name" value="P-loop containing nucleoside triphosphate hydrolases"/>
    <property type="match status" value="2"/>
</dbReference>
<protein>
    <submittedName>
        <fullName evidence="10">ATP-binding cassette domain-containing protein</fullName>
    </submittedName>
</protein>
<evidence type="ECO:0000256" key="3">
    <source>
        <dbReference type="ARBA" id="ARBA00022475"/>
    </source>
</evidence>
<dbReference type="PANTHER" id="PTHR43790">
    <property type="entry name" value="CARBOHYDRATE TRANSPORT ATP-BINDING PROTEIN MG119-RELATED"/>
    <property type="match status" value="1"/>
</dbReference>
<dbReference type="InterPro" id="IPR027417">
    <property type="entry name" value="P-loop_NTPase"/>
</dbReference>
<dbReference type="RefSeq" id="WP_153738153.1">
    <property type="nucleotide sequence ID" value="NZ_WJNG01000016.1"/>
</dbReference>
<dbReference type="GO" id="GO:0005524">
    <property type="term" value="F:ATP binding"/>
    <property type="evidence" value="ECO:0007669"/>
    <property type="project" value="UniProtKB-KW"/>
</dbReference>
<evidence type="ECO:0000256" key="7">
    <source>
        <dbReference type="ARBA" id="ARBA00022967"/>
    </source>
</evidence>
<evidence type="ECO:0000256" key="5">
    <source>
        <dbReference type="ARBA" id="ARBA00022741"/>
    </source>
</evidence>
<dbReference type="InterPro" id="IPR017871">
    <property type="entry name" value="ABC_transporter-like_CS"/>
</dbReference>
<keyword evidence="11" id="KW-1185">Reference proteome</keyword>
<dbReference type="SMART" id="SM00382">
    <property type="entry name" value="AAA"/>
    <property type="match status" value="2"/>
</dbReference>
<dbReference type="InterPro" id="IPR003593">
    <property type="entry name" value="AAA+_ATPase"/>
</dbReference>
<keyword evidence="7" id="KW-1278">Translocase</keyword>
<dbReference type="InterPro" id="IPR050107">
    <property type="entry name" value="ABC_carbohydrate_import_ATPase"/>
</dbReference>
<evidence type="ECO:0000313" key="10">
    <source>
        <dbReference type="EMBL" id="MRH44541.1"/>
    </source>
</evidence>
<dbReference type="Pfam" id="PF00005">
    <property type="entry name" value="ABC_tran"/>
    <property type="match status" value="2"/>
</dbReference>
<evidence type="ECO:0000313" key="11">
    <source>
        <dbReference type="Proteomes" id="UP000799092"/>
    </source>
</evidence>
<dbReference type="CDD" id="cd03216">
    <property type="entry name" value="ABC_Carb_Monos_I"/>
    <property type="match status" value="1"/>
</dbReference>